<evidence type="ECO:0000256" key="4">
    <source>
        <dbReference type="ARBA" id="ARBA00005178"/>
    </source>
</evidence>
<feature type="domain" description="Hcy-binding" evidence="25">
    <location>
        <begin position="1"/>
        <end position="321"/>
    </location>
</feature>
<dbReference type="Proteomes" id="UP000787625">
    <property type="component" value="Unassembled WGS sequence"/>
</dbReference>
<evidence type="ECO:0000256" key="24">
    <source>
        <dbReference type="PROSITE-ProRule" id="PRU00333"/>
    </source>
</evidence>
<evidence type="ECO:0000259" key="27">
    <source>
        <dbReference type="PROSITE" id="PS51332"/>
    </source>
</evidence>
<keyword evidence="9 21" id="KW-0028">Amino-acid biosynthesis</keyword>
<dbReference type="AlphaFoldDB" id="A0A9D2UHE9"/>
<feature type="domain" description="B12-binding" evidence="27">
    <location>
        <begin position="738"/>
        <end position="873"/>
    </location>
</feature>
<evidence type="ECO:0000256" key="10">
    <source>
        <dbReference type="ARBA" id="ARBA00022628"/>
    </source>
</evidence>
<evidence type="ECO:0000259" key="26">
    <source>
        <dbReference type="PROSITE" id="PS50972"/>
    </source>
</evidence>
<evidence type="ECO:0000256" key="22">
    <source>
        <dbReference type="PIRSR" id="PIRSR000381-1"/>
    </source>
</evidence>
<dbReference type="GO" id="GO:0046653">
    <property type="term" value="P:tetrahydrofolate metabolic process"/>
    <property type="evidence" value="ECO:0007669"/>
    <property type="project" value="TreeGrafter"/>
</dbReference>
<dbReference type="Gene3D" id="3.20.20.330">
    <property type="entry name" value="Homocysteine-binding-like domain"/>
    <property type="match status" value="1"/>
</dbReference>
<evidence type="ECO:0000256" key="11">
    <source>
        <dbReference type="ARBA" id="ARBA00022679"/>
    </source>
</evidence>
<keyword evidence="10 21" id="KW-0846">Cobalamin</keyword>
<comment type="similarity">
    <text evidence="5">Belongs to the vitamin-B12 dependent methionine synthase family.</text>
</comment>
<dbReference type="SUPFAM" id="SSF51717">
    <property type="entry name" value="Dihydropteroate synthetase-like"/>
    <property type="match status" value="1"/>
</dbReference>
<dbReference type="PIRSF" id="PIRSF000381">
    <property type="entry name" value="MetH"/>
    <property type="match status" value="1"/>
</dbReference>
<evidence type="ECO:0000256" key="3">
    <source>
        <dbReference type="ARBA" id="ARBA00001956"/>
    </source>
</evidence>
<comment type="pathway">
    <text evidence="4 21">Amino-acid biosynthesis; L-methionine biosynthesis via de novo pathway; L-methionine from L-homocysteine (MetH route): step 1/1.</text>
</comment>
<comment type="cofactor">
    <cofactor evidence="3 21 22">
        <name>methylcob(III)alamin</name>
        <dbReference type="ChEBI" id="CHEBI:28115"/>
    </cofactor>
</comment>
<evidence type="ECO:0000256" key="6">
    <source>
        <dbReference type="ARBA" id="ARBA00012032"/>
    </source>
</evidence>
<evidence type="ECO:0000256" key="17">
    <source>
        <dbReference type="ARBA" id="ARBA00023285"/>
    </source>
</evidence>
<evidence type="ECO:0000256" key="21">
    <source>
        <dbReference type="PIRNR" id="PIRNR000381"/>
    </source>
</evidence>
<comment type="catalytic activity">
    <reaction evidence="1 21">
        <text>(6S)-5-methyl-5,6,7,8-tetrahydrofolate + L-homocysteine = (6S)-5,6,7,8-tetrahydrofolate + L-methionine</text>
        <dbReference type="Rhea" id="RHEA:11172"/>
        <dbReference type="ChEBI" id="CHEBI:18608"/>
        <dbReference type="ChEBI" id="CHEBI:57453"/>
        <dbReference type="ChEBI" id="CHEBI:57844"/>
        <dbReference type="ChEBI" id="CHEBI:58199"/>
        <dbReference type="EC" id="2.1.1.13"/>
    </reaction>
</comment>
<evidence type="ECO:0000256" key="23">
    <source>
        <dbReference type="PIRSR" id="PIRSR000381-2"/>
    </source>
</evidence>
<dbReference type="InterPro" id="IPR050554">
    <property type="entry name" value="Met_Synthase/Corrinoid"/>
</dbReference>
<dbReference type="EC" id="2.1.1.13" evidence="6 20"/>
<evidence type="ECO:0000259" key="25">
    <source>
        <dbReference type="PROSITE" id="PS50970"/>
    </source>
</evidence>
<dbReference type="GO" id="GO:0032259">
    <property type="term" value="P:methylation"/>
    <property type="evidence" value="ECO:0007669"/>
    <property type="project" value="UniProtKB-KW"/>
</dbReference>
<keyword evidence="8 21" id="KW-0489">Methyltransferase</keyword>
<feature type="binding site" evidence="23">
    <location>
        <begin position="748"/>
        <end position="752"/>
    </location>
    <ligand>
        <name>methylcob(III)alamin</name>
        <dbReference type="ChEBI" id="CHEBI:28115"/>
    </ligand>
</feature>
<dbReference type="SUPFAM" id="SSF52242">
    <property type="entry name" value="Cobalamin (vitamin B12)-binding domain"/>
    <property type="match status" value="1"/>
</dbReference>
<dbReference type="Pfam" id="PF02310">
    <property type="entry name" value="B12-binding"/>
    <property type="match status" value="1"/>
</dbReference>
<organism evidence="29 30">
    <name type="scientific">Candidatus Avibacteroides avistercoris</name>
    <dbReference type="NCBI Taxonomy" id="2840690"/>
    <lineage>
        <taxon>Bacteria</taxon>
        <taxon>Pseudomonadati</taxon>
        <taxon>Bacteroidota</taxon>
        <taxon>Bacteroidia</taxon>
        <taxon>Bacteroidales</taxon>
        <taxon>Bacteroidaceae</taxon>
        <taxon>Bacteroidaceae incertae sedis</taxon>
        <taxon>Candidatus Avibacteroides</taxon>
    </lineage>
</organism>
<dbReference type="PANTHER" id="PTHR45833">
    <property type="entry name" value="METHIONINE SYNTHASE"/>
    <property type="match status" value="1"/>
</dbReference>
<dbReference type="InterPro" id="IPR011005">
    <property type="entry name" value="Dihydropteroate_synth-like_sf"/>
</dbReference>
<reference evidence="29" key="2">
    <citation type="submission" date="2021-04" db="EMBL/GenBank/DDBJ databases">
        <authorList>
            <person name="Gilroy R."/>
        </authorList>
    </citation>
    <scope>NUCLEOTIDE SEQUENCE</scope>
    <source>
        <strain evidence="29">MalCec1-1739</strain>
    </source>
</reference>
<evidence type="ECO:0000256" key="13">
    <source>
        <dbReference type="ARBA" id="ARBA00022723"/>
    </source>
</evidence>
<evidence type="ECO:0000256" key="8">
    <source>
        <dbReference type="ARBA" id="ARBA00022603"/>
    </source>
</evidence>
<comment type="caution">
    <text evidence="29">The sequence shown here is derived from an EMBL/GenBank/DDBJ whole genome shotgun (WGS) entry which is preliminary data.</text>
</comment>
<dbReference type="Gene3D" id="1.10.1240.10">
    <property type="entry name" value="Methionine synthase domain"/>
    <property type="match status" value="1"/>
</dbReference>
<keyword evidence="11 21" id="KW-0808">Transferase</keyword>
<dbReference type="PROSITE" id="PS50970">
    <property type="entry name" value="HCY"/>
    <property type="match status" value="1"/>
</dbReference>
<dbReference type="CDD" id="cd00740">
    <property type="entry name" value="MeTr"/>
    <property type="match status" value="1"/>
</dbReference>
<dbReference type="InterPro" id="IPR011822">
    <property type="entry name" value="MetH"/>
</dbReference>
<dbReference type="InterPro" id="IPR003759">
    <property type="entry name" value="Cbl-bd_cap"/>
</dbReference>
<dbReference type="SMART" id="SM01018">
    <property type="entry name" value="B12-binding_2"/>
    <property type="match status" value="1"/>
</dbReference>
<dbReference type="InterPro" id="IPR033706">
    <property type="entry name" value="Met_synthase_B12-bd"/>
</dbReference>
<dbReference type="FunFam" id="3.20.20.330:FF:000001">
    <property type="entry name" value="Methionine synthase"/>
    <property type="match status" value="1"/>
</dbReference>
<dbReference type="InterPro" id="IPR036724">
    <property type="entry name" value="Cobalamin-bd_sf"/>
</dbReference>
<dbReference type="Pfam" id="PF02574">
    <property type="entry name" value="S-methyl_trans"/>
    <property type="match status" value="1"/>
</dbReference>
<dbReference type="GO" id="GO:0008705">
    <property type="term" value="F:methionine synthase activity"/>
    <property type="evidence" value="ECO:0007669"/>
    <property type="project" value="UniProtKB-UniRule"/>
</dbReference>
<comment type="domain">
    <text evidence="21">Modular enzyme with four functionally distinct domains. The isolated Hcy-binding domain catalyzes methyl transfer from free methylcobalamin to homocysteine. The Hcy-binding domain in association with the pterin-binding domain catalyzes the methylation of cob(I)alamin by methyltetrahydrofolate and the methylation of homocysteine. The B12-binding domain binds the cofactor. The AdoMet activation domain binds S-adenosyl-L-methionine. Under aerobic conditions cob(I)alamin can be converted to inactive cob(II)alamin. Reductive methylation by S-adenosyl-L-methionine and flavodoxin regenerates methylcobalamin.</text>
</comment>
<sequence length="910" mass="99682">MRGLQEEIKERVLILDGAMGTMIQQYKLSEDDFRGTEFAGHHCLLKGCNDLLCITKPEVIKDIHRKYLEAGADIIETNTFNANRISMSDYGLEDYVGMMNASAVRIARDLAEAYTENTPSKPRFVVGSVGPTNKSCSISPDVDNPAARAIDFSELATAYQEQMEVLISEGIDALLIETIFDTLNAKAAIYAARMAMETVGKHVPIMLSVTIMGQSGRTLSGQTLEAFCASVSGYDIFSVGLNCSFGAKQMLPFIKQLSAIASCYVTAYPNAGLPNEFGQYEQTPDDMARDLEEILSGGYVNVVGGCCGTTDAHISKYSSIIGKAKVHKPNVAAGHLVLSGLEVLEVKPEFNFVNIGERCNVAGSRKFLRLIKERNYDEALHIAREQVENGAQILDVNMDDGMLDVKSEMVNFLNLLASDPDIARVPIMVDSSDWDVIMAALRCLQGKSIVNSISLKDGEDVFIKRACDAVSLGAAVVVMAFDEKGQADTFERRVEICSRSYDLLVNKVGMKPADIIFDPNILAIGTGIREHDRYALDYLRAVEWIHLHYPQVNISGGVSNLSFAFRGNNFLREAIHAVFLDLAIKKGMTMGIVNPYSKVAYSDLTSEQVGILEDFILCRRENALADVLKLAGTTVADDGLDKTKWRSSSVVDRLIYSLQHGIVDYLDEDLHEALKSYDTPIEIIEGPLMDGMNIVGELFSTGKMFLPQIVKTARTMKRAVEILQPYIEQGKTSSAHSNGRILLATVKGDVHDIGKNIVSVVMACNNFDVIDLGVMVPADDIVKAAIETQADAVGLSGLITPSLSEMVNVVRQMEKAGLRIPVLIGGATTSLKHTAIKIAPEYSGPVAYVKDASQNVPVLKRLLDRATSTSYIDEISETYNKIRASYSSSRPELLSLDEARKKKPDFFKNN</sequence>
<evidence type="ECO:0000256" key="18">
    <source>
        <dbReference type="ARBA" id="ARBA00025552"/>
    </source>
</evidence>
<keyword evidence="15 21" id="KW-0862">Zinc</keyword>
<accession>A0A9D2UHE9</accession>
<feature type="binding site" evidence="23">
    <location>
        <position position="796"/>
    </location>
    <ligand>
        <name>methylcob(III)alamin</name>
        <dbReference type="ChEBI" id="CHEBI:28115"/>
    </ligand>
</feature>
<dbReference type="NCBIfam" id="TIGR02082">
    <property type="entry name" value="metH"/>
    <property type="match status" value="1"/>
</dbReference>
<evidence type="ECO:0000259" key="28">
    <source>
        <dbReference type="PROSITE" id="PS51337"/>
    </source>
</evidence>
<reference evidence="29" key="1">
    <citation type="journal article" date="2021" name="PeerJ">
        <title>Extensive microbial diversity within the chicken gut microbiome revealed by metagenomics and culture.</title>
        <authorList>
            <person name="Gilroy R."/>
            <person name="Ravi A."/>
            <person name="Getino M."/>
            <person name="Pursley I."/>
            <person name="Horton D.L."/>
            <person name="Alikhan N.F."/>
            <person name="Baker D."/>
            <person name="Gharbi K."/>
            <person name="Hall N."/>
            <person name="Watson M."/>
            <person name="Adriaenssens E.M."/>
            <person name="Foster-Nyarko E."/>
            <person name="Jarju S."/>
            <person name="Secka A."/>
            <person name="Antonio M."/>
            <person name="Oren A."/>
            <person name="Chaudhuri R.R."/>
            <person name="La Ragione R."/>
            <person name="Hildebrand F."/>
            <person name="Pallen M.J."/>
        </authorList>
    </citation>
    <scope>NUCLEOTIDE SEQUENCE</scope>
    <source>
        <strain evidence="29">MalCec1-1739</strain>
    </source>
</reference>
<feature type="binding site" evidence="23">
    <location>
        <position position="800"/>
    </location>
    <ligand>
        <name>methylcob(III)alamin</name>
        <dbReference type="ChEBI" id="CHEBI:28115"/>
    </ligand>
</feature>
<dbReference type="GO" id="GO:0031419">
    <property type="term" value="F:cobalamin binding"/>
    <property type="evidence" value="ECO:0007669"/>
    <property type="project" value="UniProtKB-UniRule"/>
</dbReference>
<dbReference type="InterPro" id="IPR036589">
    <property type="entry name" value="HCY_dom_sf"/>
</dbReference>
<evidence type="ECO:0000256" key="1">
    <source>
        <dbReference type="ARBA" id="ARBA00001700"/>
    </source>
</evidence>
<feature type="binding site" evidence="22 24">
    <location>
        <position position="307"/>
    </location>
    <ligand>
        <name>Zn(2+)</name>
        <dbReference type="ChEBI" id="CHEBI:29105"/>
    </ligand>
</feature>
<comment type="cofactor">
    <cofactor evidence="2 21 24">
        <name>Zn(2+)</name>
        <dbReference type="ChEBI" id="CHEBI:29105"/>
    </cofactor>
</comment>
<evidence type="ECO:0000256" key="16">
    <source>
        <dbReference type="ARBA" id="ARBA00023167"/>
    </source>
</evidence>
<evidence type="ECO:0000256" key="12">
    <source>
        <dbReference type="ARBA" id="ARBA00022691"/>
    </source>
</evidence>
<dbReference type="GO" id="GO:0005829">
    <property type="term" value="C:cytosol"/>
    <property type="evidence" value="ECO:0007669"/>
    <property type="project" value="TreeGrafter"/>
</dbReference>
<evidence type="ECO:0000313" key="29">
    <source>
        <dbReference type="EMBL" id="HJD52391.1"/>
    </source>
</evidence>
<evidence type="ECO:0000256" key="9">
    <source>
        <dbReference type="ARBA" id="ARBA00022605"/>
    </source>
</evidence>
<proteinExistence type="inferred from homology"/>
<feature type="domain" description="Pterin-binding" evidence="26">
    <location>
        <begin position="352"/>
        <end position="613"/>
    </location>
</feature>
<feature type="domain" description="B12-binding N-terminal" evidence="28">
    <location>
        <begin position="641"/>
        <end position="735"/>
    </location>
</feature>
<dbReference type="InterPro" id="IPR036594">
    <property type="entry name" value="Meth_synthase_dom"/>
</dbReference>
<keyword evidence="16 21" id="KW-0486">Methionine biosynthesis</keyword>
<feature type="binding site" evidence="23">
    <location>
        <position position="852"/>
    </location>
    <ligand>
        <name>methylcob(III)alamin</name>
        <dbReference type="ChEBI" id="CHEBI:28115"/>
    </ligand>
</feature>
<dbReference type="CDD" id="cd02069">
    <property type="entry name" value="methionine_synthase_B12_BD"/>
    <property type="match status" value="1"/>
</dbReference>
<dbReference type="FunFam" id="3.40.50.280:FF:000006">
    <property type="entry name" value="Methionine synthase (B12-dependent)"/>
    <property type="match status" value="1"/>
</dbReference>
<dbReference type="PANTHER" id="PTHR45833:SF1">
    <property type="entry name" value="METHIONINE SYNTHASE"/>
    <property type="match status" value="1"/>
</dbReference>
<keyword evidence="13 21" id="KW-0479">Metal-binding</keyword>
<dbReference type="GO" id="GO:0050667">
    <property type="term" value="P:homocysteine metabolic process"/>
    <property type="evidence" value="ECO:0007669"/>
    <property type="project" value="TreeGrafter"/>
</dbReference>
<dbReference type="SUPFAM" id="SSF82282">
    <property type="entry name" value="Homocysteine S-methyltransferase"/>
    <property type="match status" value="1"/>
</dbReference>
<evidence type="ECO:0000256" key="5">
    <source>
        <dbReference type="ARBA" id="ARBA00010398"/>
    </source>
</evidence>
<dbReference type="Gene3D" id="3.40.50.280">
    <property type="entry name" value="Cobalamin-binding domain"/>
    <property type="match status" value="1"/>
</dbReference>
<dbReference type="InterPro" id="IPR000489">
    <property type="entry name" value="Pterin-binding_dom"/>
</dbReference>
<protein>
    <recommendedName>
        <fullName evidence="7 20">Methionine synthase</fullName>
        <ecNumber evidence="6 20">2.1.1.13</ecNumber>
    </recommendedName>
    <alternativeName>
        <fullName evidence="19 21">5-methyltetrahydrofolate--homocysteine methyltransferase</fullName>
    </alternativeName>
</protein>
<dbReference type="FunFam" id="3.20.20.20:FF:000002">
    <property type="entry name" value="Methionine synthase"/>
    <property type="match status" value="1"/>
</dbReference>
<dbReference type="PROSITE" id="PS51332">
    <property type="entry name" value="B12_BINDING"/>
    <property type="match status" value="1"/>
</dbReference>
<keyword evidence="12 21" id="KW-0949">S-adenosyl-L-methionine</keyword>
<feature type="binding site" evidence="22 24">
    <location>
        <position position="243"/>
    </location>
    <ligand>
        <name>Zn(2+)</name>
        <dbReference type="ChEBI" id="CHEBI:29105"/>
    </ligand>
</feature>
<name>A0A9D2UHE9_9BACT</name>
<gene>
    <name evidence="29" type="primary">metH</name>
    <name evidence="29" type="ORF">IAA93_01495</name>
</gene>
<dbReference type="Pfam" id="PF02607">
    <property type="entry name" value="B12-binding_2"/>
    <property type="match status" value="1"/>
</dbReference>
<dbReference type="InterPro" id="IPR006158">
    <property type="entry name" value="Cobalamin-bd"/>
</dbReference>
<evidence type="ECO:0000256" key="14">
    <source>
        <dbReference type="ARBA" id="ARBA00022737"/>
    </source>
</evidence>
<dbReference type="GO" id="GO:0008270">
    <property type="term" value="F:zinc ion binding"/>
    <property type="evidence" value="ECO:0007669"/>
    <property type="project" value="UniProtKB-UniRule"/>
</dbReference>
<dbReference type="Gene3D" id="3.20.20.20">
    <property type="entry name" value="Dihydropteroate synthase-like"/>
    <property type="match status" value="1"/>
</dbReference>
<keyword evidence="14" id="KW-0677">Repeat</keyword>
<dbReference type="Pfam" id="PF00809">
    <property type="entry name" value="Pterin_bind"/>
    <property type="match status" value="1"/>
</dbReference>
<evidence type="ECO:0000256" key="20">
    <source>
        <dbReference type="NCBIfam" id="TIGR02082"/>
    </source>
</evidence>
<dbReference type="FunFam" id="1.10.1240.10:FF:000001">
    <property type="entry name" value="Methionine synthase"/>
    <property type="match status" value="1"/>
</dbReference>
<evidence type="ECO:0000256" key="2">
    <source>
        <dbReference type="ARBA" id="ARBA00001947"/>
    </source>
</evidence>
<evidence type="ECO:0000256" key="7">
    <source>
        <dbReference type="ARBA" id="ARBA00013998"/>
    </source>
</evidence>
<dbReference type="PROSITE" id="PS50972">
    <property type="entry name" value="PTERIN_BINDING"/>
    <property type="match status" value="1"/>
</dbReference>
<dbReference type="SUPFAM" id="SSF47644">
    <property type="entry name" value="Methionine synthase domain"/>
    <property type="match status" value="1"/>
</dbReference>
<dbReference type="EMBL" id="DWUP01000026">
    <property type="protein sequence ID" value="HJD52391.1"/>
    <property type="molecule type" value="Genomic_DNA"/>
</dbReference>
<feature type="binding site" evidence="22 24">
    <location>
        <position position="306"/>
    </location>
    <ligand>
        <name>Zn(2+)</name>
        <dbReference type="ChEBI" id="CHEBI:29105"/>
    </ligand>
</feature>
<feature type="binding site" description="axial binding residue" evidence="22">
    <location>
        <position position="751"/>
    </location>
    <ligand>
        <name>methylcob(III)alamin</name>
        <dbReference type="ChEBI" id="CHEBI:28115"/>
    </ligand>
    <ligandPart>
        <name>Co</name>
        <dbReference type="ChEBI" id="CHEBI:27638"/>
    </ligandPart>
</feature>
<dbReference type="InterPro" id="IPR003726">
    <property type="entry name" value="HCY_dom"/>
</dbReference>
<feature type="binding site" evidence="23">
    <location>
        <position position="685"/>
    </location>
    <ligand>
        <name>methylcob(III)alamin</name>
        <dbReference type="ChEBI" id="CHEBI:28115"/>
    </ligand>
</feature>
<dbReference type="PROSITE" id="PS51337">
    <property type="entry name" value="B12_BINDING_NTER"/>
    <property type="match status" value="1"/>
</dbReference>
<evidence type="ECO:0000313" key="30">
    <source>
        <dbReference type="Proteomes" id="UP000787625"/>
    </source>
</evidence>
<evidence type="ECO:0000256" key="15">
    <source>
        <dbReference type="ARBA" id="ARBA00022833"/>
    </source>
</evidence>
<keyword evidence="17 21" id="KW-0170">Cobalt</keyword>
<comment type="function">
    <text evidence="18 21">Catalyzes the transfer of a methyl group from methyl-cobalamin to homocysteine, yielding enzyme-bound cob(I)alamin and methionine. Subsequently, remethylates the cofactor using methyltetrahydrofolate.</text>
</comment>
<evidence type="ECO:0000256" key="19">
    <source>
        <dbReference type="ARBA" id="ARBA00031040"/>
    </source>
</evidence>